<dbReference type="PANTHER" id="PTHR37705">
    <property type="entry name" value="BNAA08G11710D PROTEIN"/>
    <property type="match status" value="1"/>
</dbReference>
<dbReference type="InParanoid" id="B9S763"/>
<dbReference type="Proteomes" id="UP000008311">
    <property type="component" value="Unassembled WGS sequence"/>
</dbReference>
<evidence type="ECO:0000313" key="3">
    <source>
        <dbReference type="Proteomes" id="UP000008311"/>
    </source>
</evidence>
<dbReference type="STRING" id="3988.B9S763"/>
<evidence type="ECO:0000313" key="2">
    <source>
        <dbReference type="EMBL" id="EEF40468.1"/>
    </source>
</evidence>
<gene>
    <name evidence="2" type="ORF">RCOM_0773960</name>
</gene>
<feature type="transmembrane region" description="Helical" evidence="1">
    <location>
        <begin position="12"/>
        <end position="31"/>
    </location>
</feature>
<accession>B9S763</accession>
<evidence type="ECO:0000256" key="1">
    <source>
        <dbReference type="SAM" id="Phobius"/>
    </source>
</evidence>
<keyword evidence="3" id="KW-1185">Reference proteome</keyword>
<dbReference type="PANTHER" id="PTHR37705:SF1">
    <property type="entry name" value="TRANSMEMBRANE PROTEIN"/>
    <property type="match status" value="1"/>
</dbReference>
<keyword evidence="1" id="KW-0472">Membrane</keyword>
<name>B9S763_RICCO</name>
<reference evidence="3" key="1">
    <citation type="journal article" date="2010" name="Nat. Biotechnol.">
        <title>Draft genome sequence of the oilseed species Ricinus communis.</title>
        <authorList>
            <person name="Chan A.P."/>
            <person name="Crabtree J."/>
            <person name="Zhao Q."/>
            <person name="Lorenzi H."/>
            <person name="Orvis J."/>
            <person name="Puiu D."/>
            <person name="Melake-Berhan A."/>
            <person name="Jones K.M."/>
            <person name="Redman J."/>
            <person name="Chen G."/>
            <person name="Cahoon E.B."/>
            <person name="Gedil M."/>
            <person name="Stanke M."/>
            <person name="Haas B.J."/>
            <person name="Wortman J.R."/>
            <person name="Fraser-Liggett C.M."/>
            <person name="Ravel J."/>
            <person name="Rabinowicz P.D."/>
        </authorList>
    </citation>
    <scope>NUCLEOTIDE SEQUENCE [LARGE SCALE GENOMIC DNA]</scope>
    <source>
        <strain evidence="3">cv. Hale</strain>
    </source>
</reference>
<dbReference type="EMBL" id="EQ973884">
    <property type="protein sequence ID" value="EEF40468.1"/>
    <property type="molecule type" value="Genomic_DNA"/>
</dbReference>
<dbReference type="AlphaFoldDB" id="B9S763"/>
<proteinExistence type="predicted"/>
<keyword evidence="1" id="KW-1133">Transmembrane helix</keyword>
<organism evidence="2 3">
    <name type="scientific">Ricinus communis</name>
    <name type="common">Castor bean</name>
    <dbReference type="NCBI Taxonomy" id="3988"/>
    <lineage>
        <taxon>Eukaryota</taxon>
        <taxon>Viridiplantae</taxon>
        <taxon>Streptophyta</taxon>
        <taxon>Embryophyta</taxon>
        <taxon>Tracheophyta</taxon>
        <taxon>Spermatophyta</taxon>
        <taxon>Magnoliopsida</taxon>
        <taxon>eudicotyledons</taxon>
        <taxon>Gunneridae</taxon>
        <taxon>Pentapetalae</taxon>
        <taxon>rosids</taxon>
        <taxon>fabids</taxon>
        <taxon>Malpighiales</taxon>
        <taxon>Euphorbiaceae</taxon>
        <taxon>Acalyphoideae</taxon>
        <taxon>Acalypheae</taxon>
        <taxon>Ricinus</taxon>
    </lineage>
</organism>
<sequence length="75" mass="8427">MVIQRLEMCVALVKIAMEFVIVVAEAIGVVIQQNTSSSSHLPIHHSSGPVPFVGQQGFLELVHTREILYSLRERW</sequence>
<keyword evidence="1" id="KW-0812">Transmembrane</keyword>
<protein>
    <submittedName>
        <fullName evidence="2">Uncharacterized protein</fullName>
    </submittedName>
</protein>